<feature type="region of interest" description="Disordered" evidence="2">
    <location>
        <begin position="46"/>
        <end position="74"/>
    </location>
</feature>
<keyword evidence="5" id="KW-1185">Reference proteome</keyword>
<dbReference type="InterPro" id="IPR012334">
    <property type="entry name" value="Pectin_lyas_fold"/>
</dbReference>
<gene>
    <name evidence="4" type="ORF">GCM10009844_14860</name>
</gene>
<organism evidence="4 5">
    <name type="scientific">Nocardioides koreensis</name>
    <dbReference type="NCBI Taxonomy" id="433651"/>
    <lineage>
        <taxon>Bacteria</taxon>
        <taxon>Bacillati</taxon>
        <taxon>Actinomycetota</taxon>
        <taxon>Actinomycetes</taxon>
        <taxon>Propionibacteriales</taxon>
        <taxon>Nocardioidaceae</taxon>
        <taxon>Nocardioides</taxon>
    </lineage>
</organism>
<dbReference type="Pfam" id="PF13229">
    <property type="entry name" value="Beta_helix"/>
    <property type="match status" value="1"/>
</dbReference>
<protein>
    <submittedName>
        <fullName evidence="4">Right-handed parallel beta-helix repeat-containing protein</fullName>
    </submittedName>
</protein>
<dbReference type="Gene3D" id="2.160.20.10">
    <property type="entry name" value="Single-stranded right-handed beta-helix, Pectin lyase-like"/>
    <property type="match status" value="1"/>
</dbReference>
<dbReference type="Proteomes" id="UP001501771">
    <property type="component" value="Unassembled WGS sequence"/>
</dbReference>
<evidence type="ECO:0000259" key="3">
    <source>
        <dbReference type="SMART" id="SM00722"/>
    </source>
</evidence>
<evidence type="ECO:0000256" key="1">
    <source>
        <dbReference type="ARBA" id="ARBA00022737"/>
    </source>
</evidence>
<dbReference type="InterPro" id="IPR006626">
    <property type="entry name" value="PbH1"/>
</dbReference>
<dbReference type="EMBL" id="BAAAQR010000003">
    <property type="protein sequence ID" value="GAA2143008.1"/>
    <property type="molecule type" value="Genomic_DNA"/>
</dbReference>
<feature type="region of interest" description="Disordered" evidence="2">
    <location>
        <begin position="102"/>
        <end position="158"/>
    </location>
</feature>
<feature type="domain" description="Carbohydrate-binding/sugar hydrolysis" evidence="3">
    <location>
        <begin position="232"/>
        <end position="400"/>
    </location>
</feature>
<dbReference type="InterPro" id="IPR011050">
    <property type="entry name" value="Pectin_lyase_fold/virulence"/>
</dbReference>
<reference evidence="5" key="1">
    <citation type="journal article" date="2019" name="Int. J. Syst. Evol. Microbiol.">
        <title>The Global Catalogue of Microorganisms (GCM) 10K type strain sequencing project: providing services to taxonomists for standard genome sequencing and annotation.</title>
        <authorList>
            <consortium name="The Broad Institute Genomics Platform"/>
            <consortium name="The Broad Institute Genome Sequencing Center for Infectious Disease"/>
            <person name="Wu L."/>
            <person name="Ma J."/>
        </authorList>
    </citation>
    <scope>NUCLEOTIDE SEQUENCE [LARGE SCALE GENOMIC DNA]</scope>
    <source>
        <strain evidence="5">JCM 16022</strain>
    </source>
</reference>
<dbReference type="SMART" id="SM00722">
    <property type="entry name" value="CASH"/>
    <property type="match status" value="1"/>
</dbReference>
<keyword evidence="1" id="KW-0677">Repeat</keyword>
<name>A0ABP5L7V4_9ACTN</name>
<dbReference type="SMART" id="SM00710">
    <property type="entry name" value="PbH1"/>
    <property type="match status" value="6"/>
</dbReference>
<dbReference type="SUPFAM" id="SSF51126">
    <property type="entry name" value="Pectin lyase-like"/>
    <property type="match status" value="1"/>
</dbReference>
<evidence type="ECO:0000313" key="4">
    <source>
        <dbReference type="EMBL" id="GAA2143008.1"/>
    </source>
</evidence>
<proteinExistence type="predicted"/>
<evidence type="ECO:0000256" key="2">
    <source>
        <dbReference type="SAM" id="MobiDB-lite"/>
    </source>
</evidence>
<evidence type="ECO:0000313" key="5">
    <source>
        <dbReference type="Proteomes" id="UP001501771"/>
    </source>
</evidence>
<dbReference type="InterPro" id="IPR039448">
    <property type="entry name" value="Beta_helix"/>
</dbReference>
<sequence length="594" mass="62959">MSEDVGAPEPLGRQVPNIRGPVGRILLLPTDALTFDETSVPVLGRRPLGTRSVMPFRSAPASRRDDLGSNGPRPARSMRAALLAAVGVLTLTLGGSALLATSGTGPGSRSADGGTGPYPDVARGAPTTPPARICGSKELEGPATPPAGAREVSPSQDLSQLALRSPPGATFWLAPGVHTLGTGEYDQVGPKSGQTFIGAPGAILDGQHLNRYAFGGDATGVTIAHLTVQNFGASGDNPNEGVVNHDAGDRWRIVHNTIQHNAGAGVFIGDGDVVADNCLLENGQYGFSAAEVDGVRNVTLRHNEIAGNNTDDWEARQEGCGCTGGGKFWDTRNARIVDNWIHDNLSAGLWADTNNTEFLIKGNYISDNAGQGIIYETSYNAAIIDNAFVRNGLVDGPDCDCFPLGALYLSESGSDPRAGKKFGASFEVAGNRFVDNWSGIMAWENADRFAGSPNNTSTGYSTLVNPEVATVEACGDPDKIGTPPYVDDCRWKTSKLRIHDNLFAFTPSHLGSACTPSAGCGWMGLFSNVGSSPSWSPYQGEGVEKDLTFGQDNRWESNSYVGPWQFIVYDMGRTVGWETWRSSPYGQDRLSTMQ</sequence>
<dbReference type="InterPro" id="IPR006633">
    <property type="entry name" value="Carb-bd_sugar_hydrolysis-dom"/>
</dbReference>
<accession>A0ABP5L7V4</accession>
<comment type="caution">
    <text evidence="4">The sequence shown here is derived from an EMBL/GenBank/DDBJ whole genome shotgun (WGS) entry which is preliminary data.</text>
</comment>